<dbReference type="Pfam" id="PF07690">
    <property type="entry name" value="MFS_1"/>
    <property type="match status" value="1"/>
</dbReference>
<sequence>MKDEQQRWLLVMNATFNMVMGFILPVNTIFMTKNLHESMVVSGFVLMVYSGFMMLGNALGGYLFDHYSHRGTLLIGYLIAALGFLILSFCHTWPLYAIVLTVIGLGMGVSYTAVNSYTAVVAQQHHQHSQRIFNIMYLSANVGIALGSMLVSVIFQRSIFLTFFLPALCFIACLLIVIFRGHILDGTTHKRSNTTQASEAAIKEVAITSQTSKPRLYLNLFLICLAVLVVWLGYSQWDSNMSLYMLNNNFKMRDYSLLFSLNALSLMIIQPLMGHLTESLFSQLKIQIALGLAIMGSSFIFLPGAQQYWQYVVSMLILTIGESITFPTIPALLSKFSTAQNRGTYQSFYVIFGSLGRALGPYLGSLVATKSSFDVLFMLICGTILAVAGGVALVKEA</sequence>
<dbReference type="EMBL" id="QOCS01000001">
    <property type="protein sequence ID" value="RHW48815.1"/>
    <property type="molecule type" value="Genomic_DNA"/>
</dbReference>
<evidence type="ECO:0000256" key="5">
    <source>
        <dbReference type="ARBA" id="ARBA00022989"/>
    </source>
</evidence>
<evidence type="ECO:0000313" key="9">
    <source>
        <dbReference type="EMBL" id="RHW48815.1"/>
    </source>
</evidence>
<comment type="caution">
    <text evidence="9">The sequence shown here is derived from an EMBL/GenBank/DDBJ whole genome shotgun (WGS) entry which is preliminary data.</text>
</comment>
<feature type="transmembrane region" description="Helical" evidence="7">
    <location>
        <begin position="284"/>
        <end position="302"/>
    </location>
</feature>
<feature type="transmembrane region" description="Helical" evidence="7">
    <location>
        <begin position="255"/>
        <end position="272"/>
    </location>
</feature>
<evidence type="ECO:0000256" key="1">
    <source>
        <dbReference type="ARBA" id="ARBA00004651"/>
    </source>
</evidence>
<dbReference type="InterPro" id="IPR011701">
    <property type="entry name" value="MFS"/>
</dbReference>
<keyword evidence="2" id="KW-0813">Transport</keyword>
<keyword evidence="3" id="KW-1003">Cell membrane</keyword>
<dbReference type="GO" id="GO:0005886">
    <property type="term" value="C:plasma membrane"/>
    <property type="evidence" value="ECO:0007669"/>
    <property type="project" value="UniProtKB-SubCell"/>
</dbReference>
<dbReference type="PANTHER" id="PTHR23517:SF10">
    <property type="entry name" value="MAJOR FACILITATOR SUPERFAMILY (MFS) PROFILE DOMAIN-CONTAINING PROTEIN"/>
    <property type="match status" value="1"/>
</dbReference>
<dbReference type="InterPro" id="IPR036259">
    <property type="entry name" value="MFS_trans_sf"/>
</dbReference>
<dbReference type="AlphaFoldDB" id="A0A417ZDD7"/>
<dbReference type="SUPFAM" id="SSF103473">
    <property type="entry name" value="MFS general substrate transporter"/>
    <property type="match status" value="1"/>
</dbReference>
<dbReference type="Proteomes" id="UP000284822">
    <property type="component" value="Unassembled WGS sequence"/>
</dbReference>
<comment type="subcellular location">
    <subcellularLocation>
        <location evidence="1">Cell membrane</location>
        <topology evidence="1">Multi-pass membrane protein</topology>
    </subcellularLocation>
</comment>
<dbReference type="PANTHER" id="PTHR23517">
    <property type="entry name" value="RESISTANCE PROTEIN MDTM, PUTATIVE-RELATED-RELATED"/>
    <property type="match status" value="1"/>
</dbReference>
<dbReference type="Gene3D" id="1.20.1250.20">
    <property type="entry name" value="MFS general substrate transporter like domains"/>
    <property type="match status" value="2"/>
</dbReference>
<proteinExistence type="predicted"/>
<evidence type="ECO:0000313" key="10">
    <source>
        <dbReference type="Proteomes" id="UP000284822"/>
    </source>
</evidence>
<feature type="transmembrane region" description="Helical" evidence="7">
    <location>
        <begin position="308"/>
        <end position="333"/>
    </location>
</feature>
<dbReference type="GO" id="GO:0022857">
    <property type="term" value="F:transmembrane transporter activity"/>
    <property type="evidence" value="ECO:0007669"/>
    <property type="project" value="InterPro"/>
</dbReference>
<evidence type="ECO:0000259" key="8">
    <source>
        <dbReference type="PROSITE" id="PS50850"/>
    </source>
</evidence>
<evidence type="ECO:0000256" key="4">
    <source>
        <dbReference type="ARBA" id="ARBA00022692"/>
    </source>
</evidence>
<reference evidence="9 10" key="1">
    <citation type="submission" date="2018-07" db="EMBL/GenBank/DDBJ databases">
        <title>Genome sequences of six Lactobacillus spp. isolated from bumble bee guts.</title>
        <authorList>
            <person name="Motta E.V.S."/>
            <person name="Moran N.A."/>
        </authorList>
    </citation>
    <scope>NUCLEOTIDE SEQUENCE [LARGE SCALE GENOMIC DNA]</scope>
    <source>
        <strain evidence="9 10">LV-8.1</strain>
    </source>
</reference>
<protein>
    <submittedName>
        <fullName evidence="9">MFS transporter</fullName>
    </submittedName>
</protein>
<evidence type="ECO:0000256" key="2">
    <source>
        <dbReference type="ARBA" id="ARBA00022448"/>
    </source>
</evidence>
<dbReference type="InterPro" id="IPR020846">
    <property type="entry name" value="MFS_dom"/>
</dbReference>
<name>A0A417ZDD7_9LACO</name>
<feature type="transmembrane region" description="Helical" evidence="7">
    <location>
        <begin position="161"/>
        <end position="183"/>
    </location>
</feature>
<keyword evidence="6 7" id="KW-0472">Membrane</keyword>
<dbReference type="PROSITE" id="PS50850">
    <property type="entry name" value="MFS"/>
    <property type="match status" value="1"/>
</dbReference>
<dbReference type="RefSeq" id="WP_118909843.1">
    <property type="nucleotide sequence ID" value="NZ_QOCS01000001.1"/>
</dbReference>
<keyword evidence="5 7" id="KW-1133">Transmembrane helix</keyword>
<feature type="transmembrane region" description="Helical" evidence="7">
    <location>
        <begin position="345"/>
        <end position="363"/>
    </location>
</feature>
<feature type="transmembrane region" description="Helical" evidence="7">
    <location>
        <begin position="375"/>
        <end position="394"/>
    </location>
</feature>
<evidence type="ECO:0000256" key="6">
    <source>
        <dbReference type="ARBA" id="ARBA00023136"/>
    </source>
</evidence>
<organism evidence="9 10">
    <name type="scientific">Bombilactobacillus bombi</name>
    <dbReference type="NCBI Taxonomy" id="1303590"/>
    <lineage>
        <taxon>Bacteria</taxon>
        <taxon>Bacillati</taxon>
        <taxon>Bacillota</taxon>
        <taxon>Bacilli</taxon>
        <taxon>Lactobacillales</taxon>
        <taxon>Lactobacillaceae</taxon>
        <taxon>Bombilactobacillus</taxon>
    </lineage>
</organism>
<gene>
    <name evidence="9" type="ORF">DS832_00025</name>
</gene>
<evidence type="ECO:0000256" key="7">
    <source>
        <dbReference type="SAM" id="Phobius"/>
    </source>
</evidence>
<feature type="domain" description="Major facilitator superfamily (MFS) profile" evidence="8">
    <location>
        <begin position="1"/>
        <end position="397"/>
    </location>
</feature>
<feature type="transmembrane region" description="Helical" evidence="7">
    <location>
        <begin position="7"/>
        <end position="24"/>
    </location>
</feature>
<feature type="transmembrane region" description="Helical" evidence="7">
    <location>
        <begin position="95"/>
        <end position="114"/>
    </location>
</feature>
<accession>A0A417ZDD7</accession>
<feature type="transmembrane region" description="Helical" evidence="7">
    <location>
        <begin position="216"/>
        <end position="235"/>
    </location>
</feature>
<feature type="transmembrane region" description="Helical" evidence="7">
    <location>
        <begin position="44"/>
        <end position="64"/>
    </location>
</feature>
<feature type="transmembrane region" description="Helical" evidence="7">
    <location>
        <begin position="135"/>
        <end position="155"/>
    </location>
</feature>
<dbReference type="InterPro" id="IPR050171">
    <property type="entry name" value="MFS_Transporters"/>
</dbReference>
<keyword evidence="4 7" id="KW-0812">Transmembrane</keyword>
<feature type="transmembrane region" description="Helical" evidence="7">
    <location>
        <begin position="71"/>
        <end position="89"/>
    </location>
</feature>
<evidence type="ECO:0000256" key="3">
    <source>
        <dbReference type="ARBA" id="ARBA00022475"/>
    </source>
</evidence>